<dbReference type="PANTHER" id="PTHR36510:SF1">
    <property type="entry name" value="GLUTAMATE--CYSTEINE LIGASE 2-RELATED"/>
    <property type="match status" value="1"/>
</dbReference>
<dbReference type="Pfam" id="PF04107">
    <property type="entry name" value="GCS2"/>
    <property type="match status" value="1"/>
</dbReference>
<reference evidence="1 2" key="1">
    <citation type="journal article" date="2014" name="PLoS ONE">
        <title>Genome Sequence of Candidatus Nitrososphaera evergladensis from Group I.1b Enriched from Everglades Soil Reveals Novel Genomic Features of the Ammonia-Oxidizing Archaea.</title>
        <authorList>
            <person name="Zhalnina K.V."/>
            <person name="Dias R."/>
            <person name="Leonard M.T."/>
            <person name="Dorr de Quadros P."/>
            <person name="Camargo F.A."/>
            <person name="Drew J.C."/>
            <person name="Farmerie W.G."/>
            <person name="Daroub S.H."/>
            <person name="Triplett E.W."/>
        </authorList>
    </citation>
    <scope>NUCLEOTIDE SEQUENCE [LARGE SCALE GENOMIC DNA]</scope>
    <source>
        <strain evidence="1 2">SR1</strain>
    </source>
</reference>
<sequence length="415" mass="47667">MAHPKKIYAQADELKARVKRHARRRDETFRVGVEIEMCLLDGKDGRPANAAPVIECLSRRHHQIDYEYGKCQLEFKTDPVSMDKIEGLNLQFEEFIEHLEKAVRKAGKDVVPVFLGANPSPFALADGLITDRPRYARLAHWQKKLPDIEMDGQKFKAVHVAPAIQGFHLHLQGKNPHFTAMMFNHILNLVPSVILLGANSRLFAGRVFSLHEPRLFMYDQSEQQNSGFPGIPRYLAGVEDYIDYIISRKPVIAKDYLEMEKERHDDCRIRLNASSYRVEARVMSVQPTPRTMMAMIEFFIGYLQKSIHEERELRPLAALREERQSVVRSGFNAKTHFDVVQTAKHQVELARKGLADLGIKPAFLNILENRIENRTTAGEYVAHLWQSKFNGSVEKTLAEVIADVWEKTRNNRAIF</sequence>
<dbReference type="AlphaFoldDB" id="A0A075MNJ7"/>
<dbReference type="STRING" id="1459636.NTE_01058"/>
<dbReference type="OrthoDB" id="7289at2157"/>
<dbReference type="PANTHER" id="PTHR36510">
    <property type="entry name" value="GLUTAMATE--CYSTEINE LIGASE 2-RELATED"/>
    <property type="match status" value="1"/>
</dbReference>
<dbReference type="RefSeq" id="WP_158385110.1">
    <property type="nucleotide sequence ID" value="NZ_CP007174.1"/>
</dbReference>
<dbReference type="EMBL" id="CP007174">
    <property type="protein sequence ID" value="AIF83131.1"/>
    <property type="molecule type" value="Genomic_DNA"/>
</dbReference>
<evidence type="ECO:0008006" key="3">
    <source>
        <dbReference type="Google" id="ProtNLM"/>
    </source>
</evidence>
<dbReference type="InterPro" id="IPR006336">
    <property type="entry name" value="GCS2"/>
</dbReference>
<dbReference type="SUPFAM" id="SSF55931">
    <property type="entry name" value="Glutamine synthetase/guanido kinase"/>
    <property type="match status" value="1"/>
</dbReference>
<keyword evidence="2" id="KW-1185">Reference proteome</keyword>
<dbReference type="GO" id="GO:0042398">
    <property type="term" value="P:modified amino acid biosynthetic process"/>
    <property type="evidence" value="ECO:0007669"/>
    <property type="project" value="InterPro"/>
</dbReference>
<dbReference type="GeneID" id="41596879"/>
<evidence type="ECO:0000313" key="1">
    <source>
        <dbReference type="EMBL" id="AIF83131.1"/>
    </source>
</evidence>
<dbReference type="HOGENOM" id="CLU_665016_0_0_2"/>
<evidence type="ECO:0000313" key="2">
    <source>
        <dbReference type="Proteomes" id="UP000028194"/>
    </source>
</evidence>
<proteinExistence type="predicted"/>
<organism evidence="1 2">
    <name type="scientific">Candidatus Nitrososphaera evergladensis SR1</name>
    <dbReference type="NCBI Taxonomy" id="1459636"/>
    <lineage>
        <taxon>Archaea</taxon>
        <taxon>Nitrososphaerota</taxon>
        <taxon>Nitrososphaeria</taxon>
        <taxon>Nitrososphaerales</taxon>
        <taxon>Nitrososphaeraceae</taxon>
        <taxon>Nitrososphaera</taxon>
    </lineage>
</organism>
<dbReference type="KEGG" id="nev:NTE_01058"/>
<dbReference type="eggNOG" id="arCOG04732">
    <property type="taxonomic scope" value="Archaea"/>
</dbReference>
<protein>
    <recommendedName>
        <fullName evidence="3">Glutamate--cysteine ligase</fullName>
    </recommendedName>
</protein>
<name>A0A075MNJ7_9ARCH</name>
<dbReference type="GO" id="GO:0004357">
    <property type="term" value="F:glutamate-cysteine ligase activity"/>
    <property type="evidence" value="ECO:0007669"/>
    <property type="project" value="InterPro"/>
</dbReference>
<dbReference type="InterPro" id="IPR014746">
    <property type="entry name" value="Gln_synth/guanido_kin_cat_dom"/>
</dbReference>
<accession>A0A075MNJ7</accession>
<dbReference type="Proteomes" id="UP000028194">
    <property type="component" value="Chromosome"/>
</dbReference>
<gene>
    <name evidence="1" type="ORF">NTE_01058</name>
</gene>
<dbReference type="Gene3D" id="3.30.590.20">
    <property type="match status" value="1"/>
</dbReference>
<dbReference type="InterPro" id="IPR050141">
    <property type="entry name" value="GCL_type2/YbdK_subfam"/>
</dbReference>